<keyword evidence="2 3" id="KW-0472">Membrane</keyword>
<organism evidence="4 5">
    <name type="scientific">Candidatus Egerieimonas intestinavium</name>
    <dbReference type="NCBI Taxonomy" id="2840777"/>
    <lineage>
        <taxon>Bacteria</taxon>
        <taxon>Bacillati</taxon>
        <taxon>Bacillota</taxon>
        <taxon>Clostridia</taxon>
        <taxon>Lachnospirales</taxon>
        <taxon>Lachnospiraceae</taxon>
        <taxon>Lachnospiraceae incertae sedis</taxon>
        <taxon>Candidatus Egerieimonas</taxon>
    </lineage>
</organism>
<dbReference type="Pfam" id="PF02632">
    <property type="entry name" value="BioY"/>
    <property type="match status" value="1"/>
</dbReference>
<reference evidence="4" key="2">
    <citation type="journal article" date="2021" name="PeerJ">
        <title>Extensive microbial diversity within the chicken gut microbiome revealed by metagenomics and culture.</title>
        <authorList>
            <person name="Gilroy R."/>
            <person name="Ravi A."/>
            <person name="Getino M."/>
            <person name="Pursley I."/>
            <person name="Horton D.L."/>
            <person name="Alikhan N.F."/>
            <person name="Baker D."/>
            <person name="Gharbi K."/>
            <person name="Hall N."/>
            <person name="Watson M."/>
            <person name="Adriaenssens E.M."/>
            <person name="Foster-Nyarko E."/>
            <person name="Jarju S."/>
            <person name="Secka A."/>
            <person name="Antonio M."/>
            <person name="Oren A."/>
            <person name="Chaudhuri R.R."/>
            <person name="La Ragione R."/>
            <person name="Hildebrand F."/>
            <person name="Pallen M.J."/>
        </authorList>
    </citation>
    <scope>NUCLEOTIDE SEQUENCE</scope>
    <source>
        <strain evidence="4">ChiSxjej1B13-7041</strain>
    </source>
</reference>
<feature type="transmembrane region" description="Helical" evidence="3">
    <location>
        <begin position="84"/>
        <end position="105"/>
    </location>
</feature>
<feature type="transmembrane region" description="Helical" evidence="3">
    <location>
        <begin position="154"/>
        <end position="175"/>
    </location>
</feature>
<keyword evidence="3" id="KW-0812">Transmembrane</keyword>
<comment type="caution">
    <text evidence="4">The sequence shown here is derived from an EMBL/GenBank/DDBJ whole genome shotgun (WGS) entry which is preliminary data.</text>
</comment>
<accession>A0A9D1ELZ5</accession>
<protein>
    <recommendedName>
        <fullName evidence="2">Biotin transporter</fullName>
    </recommendedName>
</protein>
<dbReference type="GO" id="GO:0015225">
    <property type="term" value="F:biotin transmembrane transporter activity"/>
    <property type="evidence" value="ECO:0007669"/>
    <property type="project" value="UniProtKB-UniRule"/>
</dbReference>
<dbReference type="PANTHER" id="PTHR34295:SF1">
    <property type="entry name" value="BIOTIN TRANSPORTER BIOY"/>
    <property type="match status" value="1"/>
</dbReference>
<dbReference type="InterPro" id="IPR003784">
    <property type="entry name" value="BioY"/>
</dbReference>
<name>A0A9D1ELZ5_9FIRM</name>
<dbReference type="Proteomes" id="UP000886841">
    <property type="component" value="Unassembled WGS sequence"/>
</dbReference>
<evidence type="ECO:0000313" key="5">
    <source>
        <dbReference type="Proteomes" id="UP000886841"/>
    </source>
</evidence>
<sequence>MMKDRQEKTRKLIFTGMMTAVVCVLSILEIPMPSGVPITLQTFALALCGYLLGWKLGFTASLLYVVLGAVGVPVFSGMSGGVGVLTGFTGGFIWGFPVLGLLAGVGAQRKRLVPAVALGLAGLAVVHLLGSLQYSLLSGNGYGASFLLVSAPYLIKDILSVAGAYAISLAILRALRSAHLYSLG</sequence>
<evidence type="ECO:0000313" key="4">
    <source>
        <dbReference type="EMBL" id="HIR94283.1"/>
    </source>
</evidence>
<evidence type="ECO:0000256" key="2">
    <source>
        <dbReference type="PIRNR" id="PIRNR016661"/>
    </source>
</evidence>
<keyword evidence="3" id="KW-1133">Transmembrane helix</keyword>
<feature type="transmembrane region" description="Helical" evidence="3">
    <location>
        <begin position="36"/>
        <end position="54"/>
    </location>
</feature>
<dbReference type="PANTHER" id="PTHR34295">
    <property type="entry name" value="BIOTIN TRANSPORTER BIOY"/>
    <property type="match status" value="1"/>
</dbReference>
<feature type="transmembrane region" description="Helical" evidence="3">
    <location>
        <begin position="112"/>
        <end position="134"/>
    </location>
</feature>
<keyword evidence="2" id="KW-0813">Transport</keyword>
<dbReference type="AlphaFoldDB" id="A0A9D1ELZ5"/>
<dbReference type="PIRSF" id="PIRSF016661">
    <property type="entry name" value="BioY"/>
    <property type="match status" value="1"/>
</dbReference>
<evidence type="ECO:0000256" key="1">
    <source>
        <dbReference type="ARBA" id="ARBA00010692"/>
    </source>
</evidence>
<comment type="similarity">
    <text evidence="1 2">Belongs to the BioY family.</text>
</comment>
<proteinExistence type="inferred from homology"/>
<dbReference type="GO" id="GO:0005886">
    <property type="term" value="C:plasma membrane"/>
    <property type="evidence" value="ECO:0007669"/>
    <property type="project" value="UniProtKB-SubCell"/>
</dbReference>
<gene>
    <name evidence="4" type="ORF">IAB98_12780</name>
</gene>
<feature type="transmembrane region" description="Helical" evidence="3">
    <location>
        <begin position="12"/>
        <end position="30"/>
    </location>
</feature>
<evidence type="ECO:0000256" key="3">
    <source>
        <dbReference type="SAM" id="Phobius"/>
    </source>
</evidence>
<keyword evidence="2" id="KW-1003">Cell membrane</keyword>
<comment type="subcellular location">
    <subcellularLocation>
        <location evidence="2">Cell membrane</location>
        <topology evidence="2">Multi-pass membrane protein</topology>
    </subcellularLocation>
</comment>
<feature type="transmembrane region" description="Helical" evidence="3">
    <location>
        <begin position="61"/>
        <end position="78"/>
    </location>
</feature>
<dbReference type="EMBL" id="DVHU01000113">
    <property type="protein sequence ID" value="HIR94283.1"/>
    <property type="molecule type" value="Genomic_DNA"/>
</dbReference>
<dbReference type="Gene3D" id="1.10.1760.20">
    <property type="match status" value="1"/>
</dbReference>
<reference evidence="4" key="1">
    <citation type="submission" date="2020-10" db="EMBL/GenBank/DDBJ databases">
        <authorList>
            <person name="Gilroy R."/>
        </authorList>
    </citation>
    <scope>NUCLEOTIDE SEQUENCE</scope>
    <source>
        <strain evidence="4">ChiSxjej1B13-7041</strain>
    </source>
</reference>